<gene>
    <name evidence="1" type="ORF">CKO21_16925</name>
</gene>
<organism evidence="1 2">
    <name type="scientific">Rhodovibrio salinarum</name>
    <dbReference type="NCBI Taxonomy" id="1087"/>
    <lineage>
        <taxon>Bacteria</taxon>
        <taxon>Pseudomonadati</taxon>
        <taxon>Pseudomonadota</taxon>
        <taxon>Alphaproteobacteria</taxon>
        <taxon>Rhodospirillales</taxon>
        <taxon>Rhodovibrionaceae</taxon>
        <taxon>Rhodovibrio</taxon>
    </lineage>
</organism>
<reference evidence="1" key="1">
    <citation type="submission" date="2017-08" db="EMBL/GenBank/DDBJ databases">
        <authorList>
            <person name="Imhoff J.F."/>
            <person name="Rahn T."/>
            <person name="Kuenzel S."/>
            <person name="Neulinger S.C."/>
        </authorList>
    </citation>
    <scope>NUCLEOTIDE SEQUENCE</scope>
    <source>
        <strain evidence="1">DSM 9154</strain>
    </source>
</reference>
<dbReference type="EMBL" id="NRRE01000032">
    <property type="protein sequence ID" value="MBK1698930.1"/>
    <property type="molecule type" value="Genomic_DNA"/>
</dbReference>
<name>A0A934QLX7_9PROT</name>
<protein>
    <submittedName>
        <fullName evidence="1">Uncharacterized protein</fullName>
    </submittedName>
</protein>
<reference evidence="1" key="2">
    <citation type="journal article" date="2020" name="Microorganisms">
        <title>Osmotic Adaptation and Compatible Solute Biosynthesis of Phototrophic Bacteria as Revealed from Genome Analyses.</title>
        <authorList>
            <person name="Imhoff J.F."/>
            <person name="Rahn T."/>
            <person name="Kunzel S."/>
            <person name="Keller A."/>
            <person name="Neulinger S.C."/>
        </authorList>
    </citation>
    <scope>NUCLEOTIDE SEQUENCE</scope>
    <source>
        <strain evidence="1">DSM 9154</strain>
    </source>
</reference>
<sequence>MHPGHLGRRPARVDEYQPLGVEIWLAFEPGEAALGYVRTALLRRVRSLFFRVAPWRWKNRQTTLGVGR</sequence>
<dbReference type="AlphaFoldDB" id="A0A934QLX7"/>
<accession>A0A934QLX7</accession>
<dbReference type="Proteomes" id="UP000778970">
    <property type="component" value="Unassembled WGS sequence"/>
</dbReference>
<proteinExistence type="predicted"/>
<comment type="caution">
    <text evidence="1">The sequence shown here is derived from an EMBL/GenBank/DDBJ whole genome shotgun (WGS) entry which is preliminary data.</text>
</comment>
<evidence type="ECO:0000313" key="1">
    <source>
        <dbReference type="EMBL" id="MBK1698930.1"/>
    </source>
</evidence>
<evidence type="ECO:0000313" key="2">
    <source>
        <dbReference type="Proteomes" id="UP000778970"/>
    </source>
</evidence>
<keyword evidence="2" id="KW-1185">Reference proteome</keyword>